<sequence>DEKGGYLRIDDRDMARLEIKWTASPGFVDLENTVDKYLQTVKKGHKADDDQFSVDRDIRVVSKRQMQKDSLATFAWHAQQQQAYGAVWVCKQCDQTVIAQVLGRPKEDDLLYTAQRVISSITDHPTDGWTTWAAYGFVCQIPEDFTLTGQQLYSALLKFSFTRDTETIEVGRWGMADTLLRDQTLDQWLQQELGKELSRYKPQSDETRFQGHEAVAFAGIRMPPLQGLKRFALHLMGRQAPHKLLGHAWHCEATNKIFVVHGLLDAANYE</sequence>
<gene>
    <name evidence="1" type="ORF">S01H1_36448</name>
</gene>
<proteinExistence type="predicted"/>
<feature type="non-terminal residue" evidence="1">
    <location>
        <position position="270"/>
    </location>
</feature>
<dbReference type="EMBL" id="BARS01022835">
    <property type="protein sequence ID" value="GAG04562.1"/>
    <property type="molecule type" value="Genomic_DNA"/>
</dbReference>
<evidence type="ECO:0000313" key="1">
    <source>
        <dbReference type="EMBL" id="GAG04562.1"/>
    </source>
</evidence>
<comment type="caution">
    <text evidence="1">The sequence shown here is derived from an EMBL/GenBank/DDBJ whole genome shotgun (WGS) entry which is preliminary data.</text>
</comment>
<name>X0UZH5_9ZZZZ</name>
<organism evidence="1">
    <name type="scientific">marine sediment metagenome</name>
    <dbReference type="NCBI Taxonomy" id="412755"/>
    <lineage>
        <taxon>unclassified sequences</taxon>
        <taxon>metagenomes</taxon>
        <taxon>ecological metagenomes</taxon>
    </lineage>
</organism>
<accession>X0UZH5</accession>
<dbReference type="AlphaFoldDB" id="X0UZH5"/>
<feature type="non-terminal residue" evidence="1">
    <location>
        <position position="1"/>
    </location>
</feature>
<reference evidence="1" key="1">
    <citation type="journal article" date="2014" name="Front. Microbiol.">
        <title>High frequency of phylogenetically diverse reductive dehalogenase-homologous genes in deep subseafloor sedimentary metagenomes.</title>
        <authorList>
            <person name="Kawai M."/>
            <person name="Futagami T."/>
            <person name="Toyoda A."/>
            <person name="Takaki Y."/>
            <person name="Nishi S."/>
            <person name="Hori S."/>
            <person name="Arai W."/>
            <person name="Tsubouchi T."/>
            <person name="Morono Y."/>
            <person name="Uchiyama I."/>
            <person name="Ito T."/>
            <person name="Fujiyama A."/>
            <person name="Inagaki F."/>
            <person name="Takami H."/>
        </authorList>
    </citation>
    <scope>NUCLEOTIDE SEQUENCE</scope>
    <source>
        <strain evidence="1">Expedition CK06-06</strain>
    </source>
</reference>
<protein>
    <submittedName>
        <fullName evidence="1">Uncharacterized protein</fullName>
    </submittedName>
</protein>